<dbReference type="Proteomes" id="UP001242480">
    <property type="component" value="Unassembled WGS sequence"/>
</dbReference>
<keyword evidence="1" id="KW-0328">Glycosyltransferase</keyword>
<dbReference type="Pfam" id="PF03808">
    <property type="entry name" value="Glyco_tran_WecG"/>
    <property type="match status" value="1"/>
</dbReference>
<keyword evidence="4" id="KW-1185">Reference proteome</keyword>
<organism evidence="3 4">
    <name type="scientific">Labrys wisconsinensis</name>
    <dbReference type="NCBI Taxonomy" id="425677"/>
    <lineage>
        <taxon>Bacteria</taxon>
        <taxon>Pseudomonadati</taxon>
        <taxon>Pseudomonadota</taxon>
        <taxon>Alphaproteobacteria</taxon>
        <taxon>Hyphomicrobiales</taxon>
        <taxon>Xanthobacteraceae</taxon>
        <taxon>Labrys</taxon>
    </lineage>
</organism>
<evidence type="ECO:0000313" key="3">
    <source>
        <dbReference type="EMBL" id="MDQ0467270.1"/>
    </source>
</evidence>
<proteinExistence type="predicted"/>
<evidence type="ECO:0000256" key="1">
    <source>
        <dbReference type="ARBA" id="ARBA00022676"/>
    </source>
</evidence>
<dbReference type="CDD" id="cd06533">
    <property type="entry name" value="Glyco_transf_WecG_TagA"/>
    <property type="match status" value="1"/>
</dbReference>
<comment type="caution">
    <text evidence="3">The sequence shown here is derived from an EMBL/GenBank/DDBJ whole genome shotgun (WGS) entry which is preliminary data.</text>
</comment>
<dbReference type="InterPro" id="IPR004629">
    <property type="entry name" value="WecG_TagA_CpsF"/>
</dbReference>
<dbReference type="EMBL" id="JAUSVX010000001">
    <property type="protein sequence ID" value="MDQ0467270.1"/>
    <property type="molecule type" value="Genomic_DNA"/>
</dbReference>
<sequence length="271" mass="30632">MFLSEDEALWQAPQRFEPMFAGAFPTVTIGGMPIAALSIGETVAMMLRAARERPRGYRPLYLTSANGEVVSRYHDDPAIATLFDQADMINADGQPLVMASRILCDQPLPERVATTDLFEPMAAAASREGLSFYFFGATEEENRKAVATVRERFPRLRIAGRSHGFLRGEELARKIEEIDALAPDILWLALGVPREQAFVVAWSSRLRNVGMIKTSGGLFNFLSGTNSRAPRWMQKVGLEWAYRTWLEPRRLFWRYLVTNPKALVHIIRRSQ</sequence>
<name>A0ABU0IZ27_9HYPH</name>
<dbReference type="NCBIfam" id="TIGR00696">
    <property type="entry name" value="wecG_tagA_cpsF"/>
    <property type="match status" value="1"/>
</dbReference>
<reference evidence="3 4" key="1">
    <citation type="submission" date="2023-07" db="EMBL/GenBank/DDBJ databases">
        <title>Genomic Encyclopedia of Type Strains, Phase IV (KMG-IV): sequencing the most valuable type-strain genomes for metagenomic binning, comparative biology and taxonomic classification.</title>
        <authorList>
            <person name="Goeker M."/>
        </authorList>
    </citation>
    <scope>NUCLEOTIDE SEQUENCE [LARGE SCALE GENOMIC DNA]</scope>
    <source>
        <strain evidence="3 4">DSM 19619</strain>
    </source>
</reference>
<protein>
    <submittedName>
        <fullName evidence="3">Exopolysaccharide biosynthesis WecB/TagA/CpsF family protein</fullName>
    </submittedName>
</protein>
<evidence type="ECO:0000256" key="2">
    <source>
        <dbReference type="ARBA" id="ARBA00022679"/>
    </source>
</evidence>
<gene>
    <name evidence="3" type="ORF">QO011_000265</name>
</gene>
<evidence type="ECO:0000313" key="4">
    <source>
        <dbReference type="Proteomes" id="UP001242480"/>
    </source>
</evidence>
<dbReference type="PANTHER" id="PTHR34136">
    <property type="match status" value="1"/>
</dbReference>
<keyword evidence="2" id="KW-0808">Transferase</keyword>
<dbReference type="PANTHER" id="PTHR34136:SF1">
    <property type="entry name" value="UDP-N-ACETYL-D-MANNOSAMINURONIC ACID TRANSFERASE"/>
    <property type="match status" value="1"/>
</dbReference>
<accession>A0ABU0IZ27</accession>